<organism evidence="2 3">
    <name type="scientific">Zea mays</name>
    <name type="common">Maize</name>
    <dbReference type="NCBI Taxonomy" id="4577"/>
    <lineage>
        <taxon>Eukaryota</taxon>
        <taxon>Viridiplantae</taxon>
        <taxon>Streptophyta</taxon>
        <taxon>Embryophyta</taxon>
        <taxon>Tracheophyta</taxon>
        <taxon>Spermatophyta</taxon>
        <taxon>Magnoliopsida</taxon>
        <taxon>Liliopsida</taxon>
        <taxon>Poales</taxon>
        <taxon>Poaceae</taxon>
        <taxon>PACMAD clade</taxon>
        <taxon>Panicoideae</taxon>
        <taxon>Andropogonodae</taxon>
        <taxon>Andropogoneae</taxon>
        <taxon>Tripsacinae</taxon>
        <taxon>Zea</taxon>
    </lineage>
</organism>
<feature type="region of interest" description="Disordered" evidence="1">
    <location>
        <begin position="33"/>
        <end position="112"/>
    </location>
</feature>
<protein>
    <submittedName>
        <fullName evidence="2">Uncharacterized protein</fullName>
    </submittedName>
</protein>
<name>A0A804R3X4_MAIZE</name>
<reference evidence="2" key="2">
    <citation type="submission" date="2019-07" db="EMBL/GenBank/DDBJ databases">
        <authorList>
            <person name="Seetharam A."/>
            <person name="Woodhouse M."/>
            <person name="Cannon E."/>
        </authorList>
    </citation>
    <scope>NUCLEOTIDE SEQUENCE [LARGE SCALE GENOMIC DNA]</scope>
    <source>
        <strain evidence="2">cv. B73</strain>
    </source>
</reference>
<dbReference type="Gramene" id="Zm00001eb384910_T001">
    <property type="protein sequence ID" value="Zm00001eb384910_P001"/>
    <property type="gene ID" value="Zm00001eb384910"/>
</dbReference>
<reference evidence="2" key="3">
    <citation type="submission" date="2021-05" db="UniProtKB">
        <authorList>
            <consortium name="EnsemblPlants"/>
        </authorList>
    </citation>
    <scope>IDENTIFICATION</scope>
    <source>
        <strain evidence="2">cv. B73</strain>
    </source>
</reference>
<reference evidence="3" key="1">
    <citation type="journal article" date="2009" name="Science">
        <title>The B73 maize genome: complexity, diversity, and dynamics.</title>
        <authorList>
            <person name="Schnable P.S."/>
            <person name="Ware D."/>
            <person name="Fulton R.S."/>
            <person name="Stein J.C."/>
            <person name="Wei F."/>
            <person name="Pasternak S."/>
            <person name="Liang C."/>
            <person name="Zhang J."/>
            <person name="Fulton L."/>
            <person name="Graves T.A."/>
            <person name="Minx P."/>
            <person name="Reily A.D."/>
            <person name="Courtney L."/>
            <person name="Kruchowski S.S."/>
            <person name="Tomlinson C."/>
            <person name="Strong C."/>
            <person name="Delehaunty K."/>
            <person name="Fronick C."/>
            <person name="Courtney B."/>
            <person name="Rock S.M."/>
            <person name="Belter E."/>
            <person name="Du F."/>
            <person name="Kim K."/>
            <person name="Abbott R.M."/>
            <person name="Cotton M."/>
            <person name="Levy A."/>
            <person name="Marchetto P."/>
            <person name="Ochoa K."/>
            <person name="Jackson S.M."/>
            <person name="Gillam B."/>
            <person name="Chen W."/>
            <person name="Yan L."/>
            <person name="Higginbotham J."/>
            <person name="Cardenas M."/>
            <person name="Waligorski J."/>
            <person name="Applebaum E."/>
            <person name="Phelps L."/>
            <person name="Falcone J."/>
            <person name="Kanchi K."/>
            <person name="Thane T."/>
            <person name="Scimone A."/>
            <person name="Thane N."/>
            <person name="Henke J."/>
            <person name="Wang T."/>
            <person name="Ruppert J."/>
            <person name="Shah N."/>
            <person name="Rotter K."/>
            <person name="Hodges J."/>
            <person name="Ingenthron E."/>
            <person name="Cordes M."/>
            <person name="Kohlberg S."/>
            <person name="Sgro J."/>
            <person name="Delgado B."/>
            <person name="Mead K."/>
            <person name="Chinwalla A."/>
            <person name="Leonard S."/>
            <person name="Crouse K."/>
            <person name="Collura K."/>
            <person name="Kudrna D."/>
            <person name="Currie J."/>
            <person name="He R."/>
            <person name="Angelova A."/>
            <person name="Rajasekar S."/>
            <person name="Mueller T."/>
            <person name="Lomeli R."/>
            <person name="Scara G."/>
            <person name="Ko A."/>
            <person name="Delaney K."/>
            <person name="Wissotski M."/>
            <person name="Lopez G."/>
            <person name="Campos D."/>
            <person name="Braidotti M."/>
            <person name="Ashley E."/>
            <person name="Golser W."/>
            <person name="Kim H."/>
            <person name="Lee S."/>
            <person name="Lin J."/>
            <person name="Dujmic Z."/>
            <person name="Kim W."/>
            <person name="Talag J."/>
            <person name="Zuccolo A."/>
            <person name="Fan C."/>
            <person name="Sebastian A."/>
            <person name="Kramer M."/>
            <person name="Spiegel L."/>
            <person name="Nascimento L."/>
            <person name="Zutavern T."/>
            <person name="Miller B."/>
            <person name="Ambroise C."/>
            <person name="Muller S."/>
            <person name="Spooner W."/>
            <person name="Narechania A."/>
            <person name="Ren L."/>
            <person name="Wei S."/>
            <person name="Kumari S."/>
            <person name="Faga B."/>
            <person name="Levy M.J."/>
            <person name="McMahan L."/>
            <person name="Van Buren P."/>
            <person name="Vaughn M.W."/>
            <person name="Ying K."/>
            <person name="Yeh C.-T."/>
            <person name="Emrich S.J."/>
            <person name="Jia Y."/>
            <person name="Kalyanaraman A."/>
            <person name="Hsia A.-P."/>
            <person name="Barbazuk W.B."/>
            <person name="Baucom R.S."/>
            <person name="Brutnell T.P."/>
            <person name="Carpita N.C."/>
            <person name="Chaparro C."/>
            <person name="Chia J.-M."/>
            <person name="Deragon J.-M."/>
            <person name="Estill J.C."/>
            <person name="Fu Y."/>
            <person name="Jeddeloh J.A."/>
            <person name="Han Y."/>
            <person name="Lee H."/>
            <person name="Li P."/>
            <person name="Lisch D.R."/>
            <person name="Liu S."/>
            <person name="Liu Z."/>
            <person name="Nagel D.H."/>
            <person name="McCann M.C."/>
            <person name="SanMiguel P."/>
            <person name="Myers A.M."/>
            <person name="Nettleton D."/>
            <person name="Nguyen J."/>
            <person name="Penning B.W."/>
            <person name="Ponnala L."/>
            <person name="Schneider K.L."/>
            <person name="Schwartz D.C."/>
            <person name="Sharma A."/>
            <person name="Soderlund C."/>
            <person name="Springer N.M."/>
            <person name="Sun Q."/>
            <person name="Wang H."/>
            <person name="Waterman M."/>
            <person name="Westerman R."/>
            <person name="Wolfgruber T.K."/>
            <person name="Yang L."/>
            <person name="Yu Y."/>
            <person name="Zhang L."/>
            <person name="Zhou S."/>
            <person name="Zhu Q."/>
            <person name="Bennetzen J.L."/>
            <person name="Dawe R.K."/>
            <person name="Jiang J."/>
            <person name="Jiang N."/>
            <person name="Presting G.G."/>
            <person name="Wessler S.R."/>
            <person name="Aluru S."/>
            <person name="Martienssen R.A."/>
            <person name="Clifton S.W."/>
            <person name="McCombie W.R."/>
            <person name="Wing R.A."/>
            <person name="Wilson R.K."/>
        </authorList>
    </citation>
    <scope>NUCLEOTIDE SEQUENCE [LARGE SCALE GENOMIC DNA]</scope>
    <source>
        <strain evidence="3">cv. B73</strain>
    </source>
</reference>
<dbReference type="Proteomes" id="UP000007305">
    <property type="component" value="Chromosome 9"/>
</dbReference>
<feature type="compositionally biased region" description="Basic and acidic residues" evidence="1">
    <location>
        <begin position="67"/>
        <end position="85"/>
    </location>
</feature>
<evidence type="ECO:0000313" key="3">
    <source>
        <dbReference type="Proteomes" id="UP000007305"/>
    </source>
</evidence>
<evidence type="ECO:0000256" key="1">
    <source>
        <dbReference type="SAM" id="MobiDB-lite"/>
    </source>
</evidence>
<dbReference type="AlphaFoldDB" id="A0A804R3X4"/>
<dbReference type="EnsemblPlants" id="Zm00001eb384910_T001">
    <property type="protein sequence ID" value="Zm00001eb384910_P001"/>
    <property type="gene ID" value="Zm00001eb384910"/>
</dbReference>
<dbReference type="InParanoid" id="A0A804R3X4"/>
<sequence length="112" mass="12405">RQALVVVAAAAHAQAHPVLAAAQHGVLRVGGVRRRDDVQRPHDARREELGVPDGRLEQRRERRRALREHQLAGDARREAPEEAIGRRSGSLGRSHGGGVVAAEQGKYEHRRR</sequence>
<feature type="compositionally biased region" description="Basic and acidic residues" evidence="1">
    <location>
        <begin position="33"/>
        <end position="60"/>
    </location>
</feature>
<evidence type="ECO:0000313" key="2">
    <source>
        <dbReference type="EnsemblPlants" id="Zm00001eb384910_P001"/>
    </source>
</evidence>
<dbReference type="FunCoup" id="A0A804R3X4">
    <property type="interactions" value="473"/>
</dbReference>
<keyword evidence="3" id="KW-1185">Reference proteome</keyword>
<accession>A0A804R3X4</accession>
<proteinExistence type="predicted"/>